<feature type="domain" description="TraG N-terminal Proteobacteria" evidence="3">
    <location>
        <begin position="6"/>
        <end position="462"/>
    </location>
</feature>
<dbReference type="InterPro" id="IPR012931">
    <property type="entry name" value="TraG_N_Proteobacteria"/>
</dbReference>
<accession>A0A8E0WKQ2</accession>
<evidence type="ECO:0000259" key="3">
    <source>
        <dbReference type="Pfam" id="PF07916"/>
    </source>
</evidence>
<dbReference type="Proteomes" id="UP000027161">
    <property type="component" value="Unassembled WGS sequence"/>
</dbReference>
<evidence type="ECO:0000256" key="1">
    <source>
        <dbReference type="SAM" id="MobiDB-lite"/>
    </source>
</evidence>
<comment type="caution">
    <text evidence="4">The sequence shown here is derived from an EMBL/GenBank/DDBJ whole genome shotgun (WGS) entry which is preliminary data.</text>
</comment>
<feature type="transmembrane region" description="Helical" evidence="2">
    <location>
        <begin position="348"/>
        <end position="373"/>
    </location>
</feature>
<evidence type="ECO:0000256" key="2">
    <source>
        <dbReference type="SAM" id="Phobius"/>
    </source>
</evidence>
<dbReference type="Pfam" id="PF07916">
    <property type="entry name" value="TraG_N"/>
    <property type="match status" value="1"/>
</dbReference>
<keyword evidence="2" id="KW-1133">Transmembrane helix</keyword>
<keyword evidence="5" id="KW-1185">Reference proteome</keyword>
<dbReference type="AlphaFoldDB" id="A0A8E0WKQ2"/>
<keyword evidence="2" id="KW-0812">Transmembrane</keyword>
<sequence>MTDYVIHTFGGGDILWQVFNGIGRVFASNSEYFTPVGKFALTIGGIWAATRAIFRGNIGIFAMEWFFPSLFIFIFLFAPKANVWLKDEISMQAPVKIDNIPIGIALFASVSSKISYLVSEMLEKHLLPPDEGLSSRKNGIMFGAKAIGKIKDIQIEDPVTLTNTKEFLRQCFMKPYIIGNILGKKAEAQRASDIIAFIEQNMPNNFGIYYKDPSNSAISFKTCRQVTPLIKAAFNKELNEGLLTQFANGIGISSDRQELLASRLKAITSDTLKYLKKEQTDIHQWMRQAMLLNSYREAYDDLREKFSLSRIYPQLVSMNATRGLFQQSFSYLVAGEMAANIMPILQSVFFALVICLIFVVFPMSMLPGGYTIFKTWITLIIWVTSWPVFFTVIHCLGMISLASKSGTSQFTGLNILSQGSFSEILLHEFATFQMLAASVPMLSWAVLKACAHATTTLANQFSPVPVASNIGANIADNNLSMDNYSIGNRTIAQQNLTPTLQLAGGIIDDGGMRVTSTDSGRQVLTQAVDSLVNNYRSSKLLQDSYQSQFMSSQSYLDSLNDRYSDLTTTGNSIATEIGKRLSYEEAKSIGITDNQYLALQQMNSDSIAATDHTSSNNRKGTSTSAEGGIGVNTMVGHAMTKVGSSNEQGKERGKSVNQQQSYNEALSKIKSATKDGRLGHTNSDLHSLSNNLNSNFSEQQSVGQEITQTKQNIEQLNYNMNYISQNSASIDRNLNEPVLNSIIAKNIPGVNSKEQAATWANTHRQEAEQIALDIAKINNTIPQNLSSTSSLHIPTKENIRSNFDKNIKQLNDQAAISSIDNRKNDIYDTSIEQMLIQSVDNNELEKVKLLEQLSDKVKDKKMKIQDEFNKTPESTIVRTGQQIAYNIGISDKAIKKRNIKLLDYKNKNN</sequence>
<feature type="transmembrane region" description="Helical" evidence="2">
    <location>
        <begin position="379"/>
        <end position="403"/>
    </location>
</feature>
<reference evidence="4 5" key="1">
    <citation type="submission" date="2014-02" db="EMBL/GenBank/DDBJ databases">
        <title>Draft genome sequence of Rickettsia buchneri sp. nov. ISO7T.</title>
        <authorList>
            <person name="Felsheim R.F."/>
            <person name="Kurtti T.J."/>
            <person name="Munderloh U.G."/>
        </authorList>
    </citation>
    <scope>NUCLEOTIDE SEQUENCE [LARGE SCALE GENOMIC DNA]</scope>
    <source>
        <strain evidence="4 5">ISO7</strain>
    </source>
</reference>
<feature type="region of interest" description="Disordered" evidence="1">
    <location>
        <begin position="642"/>
        <end position="661"/>
    </location>
</feature>
<gene>
    <name evidence="4" type="ORF">REISMN_07242</name>
</gene>
<protein>
    <submittedName>
        <fullName evidence="4">Conjugal transfer mating pair stabilization protein TraG</fullName>
    </submittedName>
</protein>
<dbReference type="RefSeq" id="WP_008579981.1">
    <property type="nucleotide sequence ID" value="NZ_CP113531.1"/>
</dbReference>
<evidence type="ECO:0000313" key="5">
    <source>
        <dbReference type="Proteomes" id="UP000027161"/>
    </source>
</evidence>
<keyword evidence="2" id="KW-0472">Membrane</keyword>
<evidence type="ECO:0000313" key="4">
    <source>
        <dbReference type="EMBL" id="KDO02413.1"/>
    </source>
</evidence>
<name>A0A8E0WKQ2_9RICK</name>
<proteinExistence type="predicted"/>
<feature type="region of interest" description="Disordered" evidence="1">
    <location>
        <begin position="608"/>
        <end position="630"/>
    </location>
</feature>
<feature type="transmembrane region" description="Helical" evidence="2">
    <location>
        <begin position="61"/>
        <end position="79"/>
    </location>
</feature>
<organism evidence="4 5">
    <name type="scientific">Rickettsia tamurae subsp. buchneri</name>
    <dbReference type="NCBI Taxonomy" id="1462938"/>
    <lineage>
        <taxon>Bacteria</taxon>
        <taxon>Pseudomonadati</taxon>
        <taxon>Pseudomonadota</taxon>
        <taxon>Alphaproteobacteria</taxon>
        <taxon>Rickettsiales</taxon>
        <taxon>Rickettsiaceae</taxon>
        <taxon>Rickettsieae</taxon>
        <taxon>Rickettsia</taxon>
        <taxon>spotted fever group</taxon>
    </lineage>
</organism>
<dbReference type="EMBL" id="JFKF01000159">
    <property type="protein sequence ID" value="KDO02413.1"/>
    <property type="molecule type" value="Genomic_DNA"/>
</dbReference>
<feature type="compositionally biased region" description="Polar residues" evidence="1">
    <location>
        <begin position="608"/>
        <end position="625"/>
    </location>
</feature>